<dbReference type="Gene3D" id="3.40.190.10">
    <property type="entry name" value="Periplasmic binding protein-like II"/>
    <property type="match status" value="3"/>
</dbReference>
<gene>
    <name evidence="15" type="ORF">RJ641_017295</name>
</gene>
<dbReference type="InterPro" id="IPR001828">
    <property type="entry name" value="ANF_lig-bd_rcpt"/>
</dbReference>
<keyword evidence="6 12" id="KW-0472">Membrane</keyword>
<keyword evidence="9" id="KW-1071">Ligand-gated ion channel</keyword>
<dbReference type="EMBL" id="JBAMMX010000022">
    <property type="protein sequence ID" value="KAK6918873.1"/>
    <property type="molecule type" value="Genomic_DNA"/>
</dbReference>
<feature type="transmembrane region" description="Helical" evidence="12">
    <location>
        <begin position="628"/>
        <end position="649"/>
    </location>
</feature>
<dbReference type="InterPro" id="IPR044440">
    <property type="entry name" value="GABAb_receptor_plant_PBP1"/>
</dbReference>
<feature type="transmembrane region" description="Helical" evidence="12">
    <location>
        <begin position="1538"/>
        <end position="1558"/>
    </location>
</feature>
<dbReference type="SUPFAM" id="SSF53822">
    <property type="entry name" value="Periplasmic binding protein-like I"/>
    <property type="match status" value="2"/>
</dbReference>
<evidence type="ECO:0000259" key="14">
    <source>
        <dbReference type="SMART" id="SM00079"/>
    </source>
</evidence>
<accession>A0AAN8Z321</accession>
<proteinExistence type="predicted"/>
<dbReference type="InterPro" id="IPR001320">
    <property type="entry name" value="Iontro_rcpt_C"/>
</dbReference>
<dbReference type="InterPro" id="IPR015683">
    <property type="entry name" value="Ionotropic_Glu_rcpt"/>
</dbReference>
<feature type="transmembrane region" description="Helical" evidence="12">
    <location>
        <begin position="1818"/>
        <end position="1837"/>
    </location>
</feature>
<evidence type="ECO:0000313" key="16">
    <source>
        <dbReference type="Proteomes" id="UP001370490"/>
    </source>
</evidence>
<dbReference type="InterPro" id="IPR019594">
    <property type="entry name" value="Glu/Gly-bd"/>
</dbReference>
<feature type="transmembrane region" description="Helical" evidence="12">
    <location>
        <begin position="584"/>
        <end position="604"/>
    </location>
</feature>
<evidence type="ECO:0000256" key="9">
    <source>
        <dbReference type="ARBA" id="ARBA00023286"/>
    </source>
</evidence>
<evidence type="ECO:0000256" key="8">
    <source>
        <dbReference type="ARBA" id="ARBA00023180"/>
    </source>
</evidence>
<feature type="chain" id="PRO_5043014239" evidence="13">
    <location>
        <begin position="22"/>
        <end position="1920"/>
    </location>
</feature>
<keyword evidence="16" id="KW-1185">Reference proteome</keyword>
<dbReference type="PANTHER" id="PTHR18966">
    <property type="entry name" value="IONOTROPIC GLUTAMATE RECEPTOR"/>
    <property type="match status" value="1"/>
</dbReference>
<keyword evidence="8" id="KW-0325">Glycoprotein</keyword>
<sequence length="1920" mass="213752">MKVFVFVWVLVWVLLCGSVECQRPSVVNVGAVFSFNSVIGRAAKPAMLAAVSAVNADQRVLNGTKLKLIMEDADCNVFVGLTEALQVLEKEVVTIIGPQSSAIAHMISTLVNGIRVPLISYAATDPTLTALQFPFFLRSTQSDLYQMNALAGLIEFYGWKDTIAIFIDDDYGRNGITAFGDELEKRGLKISYKLPLPVDFDVNNITGMLNKTKVFGPRVYVVHLTPDPGLRFFNIVHKLEMMTSDYVWLATDWLSATLDSFFPENQTSLDILEGVVGFRQHTPQSMKKEAFMSTWRKFHRSGRATSNINTYGLYAYDTVWAVARSIDMFLDEYDNITFSTTDELGSVGANKGQLGKLKVFDGGSLLLEKLLNTNFSGLTGQVQFTPDRNLVSGGYEVINIQKRAIRTVGYWSSFSGFSVIPPEVLRRRNNSYSPLDQKLKNITWPGGKSEKPRGWVIANGDRPLRIGFPNRASFVGFVTESSSNHNVEGYCIDVFEEALKLVPYEVRCKFVPFGDGKVNPSYYELVKSVADNVFDGAVGDIAIVTNRTKIVDFTQPYASTGLVIVAPTHKSKSSAWVFLKPFTVEMWCVIAASFVLIAVVIWILEHRVNDDFRGPPKRQLITMFLRRYYKYVGAAGHGGMAVSINGHLLELYGKLDFNPYGSFAFGYLIDNLGIHRSRLILLRSPEEYERALRQGPRNGGVAAIVDELPYVELFLSNYTDYGIVGQPFTKGGWGFSHDLGCPKYDSLNKETMLMIEGLSSLAGAFQRDSPLAIDLSTAILKLSETGDLQKIHDNWFCNKGCPGERIQKPEPNQLRFNSFWGLYLLCGSFTLFALIVSLLRAACQFVRYKKKQMSSSPSTSSTSRTRFYQVIFNFVDFIDEKEATIKKFLKSEDHPEESVPLMFSNGGGDILMGLDQRRQRYSYLGAVMDVIMKRALLVMILWMWSSNGIMGRVQNSSISSSRPGIVNIGALLTYNSVIGRAAKPAIAAAIEDVNSDQSVLRGTKLNLSVHDTNCSGFFGTMEVLQLMENDVVAVIGPQSSGIGHIISHVVNELHVPLLSFGATDPTLSALQYPYFLRTTQSDYFQMHAVADLVDYYNWREVIAIFVDDDYGRNGISVLGDALATKRAKISYKAAFAPGAATSDINNLLVGVKLMESRIYVVHVNPDSGLKVFSIAKSLEMMSSGYVWIATDWLASFLDSSALVDSDTMDLLQGVIVLRHHTPDSDSKQSFVSRWNDLNYGGNSSLNSYSFYAYDSVWLIAHALDAFFSEGGNISFSSDPSLHNFNGSMLHLSALRTFDGGEQLLQALVAVNFTGLSGQIAFDSDKNLIRPAFDVLSIGGGPRKIGYWSNYSHLSLTAPENLYSKPPNTSASSQQLSPVFWPGDTIEKPRGWVFPDNQMSLQIAVPNRVSYKEFVGKSKDPPGVRGFCIDVFEAAINLLPYPVPHQYILYGDGVREPSFDNLVYDVYQNDAAFLQFCIYLSLSLSVQKFDAAVGDITIVTNRTRIVDFTQPFLESGLVVVAPVKEQKSHAWAFLRPFSVEMWCVIGVFFLFVGAVVWILEHRLNPEFRGRPSQQLITIFCKSPRFLAYENGPFINPKVQAAYSFDNHFSLLPSLKLLTFFFITCPITGENTVSTLGRLVLILWLFVVLIINSSYTASLTSILTVQQLTSRIEGIDTLISSSEPIGVQDGSFARNYLIEELNIAPSRIIELKTQEEYANKLLLGPKDGGVAAIVDELPYIELFLSDANCKFKTVGQEFTKSGWGFAFQRDSPLAVDMSTAILQLSENGDLQKIHNKWLADKSCSMQVNQVDVNQLSLGSFWGLFLICGIACFLALSIFFCRVVCQYHRYTKDDEEKDVEEVEPPRNEAGCRGPVRLRSFKDLIDFVDEKEAEVKAKFKRRSSDLKQKQVSVSSDGQCGSPSR</sequence>
<dbReference type="GO" id="GO:0016020">
    <property type="term" value="C:membrane"/>
    <property type="evidence" value="ECO:0007669"/>
    <property type="project" value="UniProtKB-SubCell"/>
</dbReference>
<evidence type="ECO:0000256" key="7">
    <source>
        <dbReference type="ARBA" id="ARBA00023170"/>
    </source>
</evidence>
<dbReference type="InterPro" id="IPR028082">
    <property type="entry name" value="Peripla_BP_I"/>
</dbReference>
<evidence type="ECO:0000313" key="15">
    <source>
        <dbReference type="EMBL" id="KAK6918873.1"/>
    </source>
</evidence>
<evidence type="ECO:0000256" key="4">
    <source>
        <dbReference type="ARBA" id="ARBA00022989"/>
    </source>
</evidence>
<keyword evidence="13" id="KW-0732">Signal</keyword>
<dbReference type="CDD" id="cd19990">
    <property type="entry name" value="PBP1_GABAb_receptor_plant"/>
    <property type="match status" value="2"/>
</dbReference>
<protein>
    <submittedName>
        <fullName evidence="15">Receptor, ligand binding region</fullName>
    </submittedName>
</protein>
<evidence type="ECO:0000256" key="13">
    <source>
        <dbReference type="SAM" id="SignalP"/>
    </source>
</evidence>
<dbReference type="FunFam" id="3.40.190.10:FF:000175">
    <property type="entry name" value="Glutamate receptor"/>
    <property type="match status" value="1"/>
</dbReference>
<feature type="transmembrane region" description="Helical" evidence="12">
    <location>
        <begin position="921"/>
        <end position="944"/>
    </location>
</feature>
<feature type="transmembrane region" description="Helical" evidence="12">
    <location>
        <begin position="820"/>
        <end position="843"/>
    </location>
</feature>
<dbReference type="Proteomes" id="UP001370490">
    <property type="component" value="Unassembled WGS sequence"/>
</dbReference>
<evidence type="ECO:0000256" key="11">
    <source>
        <dbReference type="SAM" id="MobiDB-lite"/>
    </source>
</evidence>
<feature type="signal peptide" evidence="13">
    <location>
        <begin position="1"/>
        <end position="21"/>
    </location>
</feature>
<feature type="domain" description="Ionotropic glutamate receptor C-terminal" evidence="14">
    <location>
        <begin position="465"/>
        <end position="798"/>
    </location>
</feature>
<keyword evidence="4 12" id="KW-1133">Transmembrane helix</keyword>
<keyword evidence="7 15" id="KW-0675">Receptor</keyword>
<feature type="compositionally biased region" description="Polar residues" evidence="11">
    <location>
        <begin position="1905"/>
        <end position="1920"/>
    </location>
</feature>
<evidence type="ECO:0000256" key="1">
    <source>
        <dbReference type="ARBA" id="ARBA00004141"/>
    </source>
</evidence>
<dbReference type="FunFam" id="3.40.190.10:FF:000054">
    <property type="entry name" value="Glutamate receptor"/>
    <property type="match status" value="2"/>
</dbReference>
<dbReference type="GO" id="GO:0015276">
    <property type="term" value="F:ligand-gated monoatomic ion channel activity"/>
    <property type="evidence" value="ECO:0007669"/>
    <property type="project" value="InterPro"/>
</dbReference>
<evidence type="ECO:0000256" key="6">
    <source>
        <dbReference type="ARBA" id="ARBA00023136"/>
    </source>
</evidence>
<feature type="region of interest" description="Disordered" evidence="11">
    <location>
        <begin position="1897"/>
        <end position="1920"/>
    </location>
</feature>
<evidence type="ECO:0000256" key="10">
    <source>
        <dbReference type="ARBA" id="ARBA00023303"/>
    </source>
</evidence>
<evidence type="ECO:0000256" key="5">
    <source>
        <dbReference type="ARBA" id="ARBA00023065"/>
    </source>
</evidence>
<comment type="caution">
    <text evidence="15">The sequence shown here is derived from an EMBL/GenBank/DDBJ whole genome shotgun (WGS) entry which is preliminary data.</text>
</comment>
<organism evidence="15 16">
    <name type="scientific">Dillenia turbinata</name>
    <dbReference type="NCBI Taxonomy" id="194707"/>
    <lineage>
        <taxon>Eukaryota</taxon>
        <taxon>Viridiplantae</taxon>
        <taxon>Streptophyta</taxon>
        <taxon>Embryophyta</taxon>
        <taxon>Tracheophyta</taxon>
        <taxon>Spermatophyta</taxon>
        <taxon>Magnoliopsida</taxon>
        <taxon>eudicotyledons</taxon>
        <taxon>Gunneridae</taxon>
        <taxon>Pentapetalae</taxon>
        <taxon>Dilleniales</taxon>
        <taxon>Dilleniaceae</taxon>
        <taxon>Dillenia</taxon>
    </lineage>
</organism>
<keyword evidence="2" id="KW-0813">Transport</keyword>
<dbReference type="PRINTS" id="PR01176">
    <property type="entry name" value="GABABRECEPTR"/>
</dbReference>
<dbReference type="Pfam" id="PF00060">
    <property type="entry name" value="Lig_chan"/>
    <property type="match status" value="1"/>
</dbReference>
<dbReference type="SUPFAM" id="SSF53850">
    <property type="entry name" value="Periplasmic binding protein-like II"/>
    <property type="match status" value="2"/>
</dbReference>
<dbReference type="SMART" id="SM00079">
    <property type="entry name" value="PBPe"/>
    <property type="match status" value="2"/>
</dbReference>
<evidence type="ECO:0000256" key="3">
    <source>
        <dbReference type="ARBA" id="ARBA00022692"/>
    </source>
</evidence>
<evidence type="ECO:0000256" key="12">
    <source>
        <dbReference type="SAM" id="Phobius"/>
    </source>
</evidence>
<evidence type="ECO:0000256" key="2">
    <source>
        <dbReference type="ARBA" id="ARBA00022448"/>
    </source>
</evidence>
<keyword evidence="5" id="KW-0406">Ion transport</keyword>
<feature type="domain" description="Ionotropic glutamate receptor C-terminal" evidence="14">
    <location>
        <begin position="1401"/>
        <end position="1798"/>
    </location>
</feature>
<reference evidence="15 16" key="1">
    <citation type="submission" date="2023-12" db="EMBL/GenBank/DDBJ databases">
        <title>A high-quality genome assembly for Dillenia turbinata (Dilleniales).</title>
        <authorList>
            <person name="Chanderbali A."/>
        </authorList>
    </citation>
    <scope>NUCLEOTIDE SEQUENCE [LARGE SCALE GENOMIC DNA]</scope>
    <source>
        <strain evidence="15">LSX21</strain>
        <tissue evidence="15">Leaf</tissue>
    </source>
</reference>
<dbReference type="Pfam" id="PF10613">
    <property type="entry name" value="Lig_chan-Glu_bd"/>
    <property type="match status" value="1"/>
</dbReference>
<comment type="subcellular location">
    <subcellularLocation>
        <location evidence="1">Membrane</location>
        <topology evidence="1">Multi-pass membrane protein</topology>
    </subcellularLocation>
</comment>
<keyword evidence="10" id="KW-0407">Ion channel</keyword>
<dbReference type="Pfam" id="PF01094">
    <property type="entry name" value="ANF_receptor"/>
    <property type="match status" value="2"/>
</dbReference>
<feature type="transmembrane region" description="Helical" evidence="12">
    <location>
        <begin position="1639"/>
        <end position="1663"/>
    </location>
</feature>
<dbReference type="FunFam" id="3.40.190.10:FF:000039">
    <property type="entry name" value="Glutamate receptor"/>
    <property type="match status" value="1"/>
</dbReference>
<dbReference type="FunFam" id="3.40.190.10:FF:000109">
    <property type="entry name" value="Glutamate receptor"/>
    <property type="match status" value="1"/>
</dbReference>
<dbReference type="Gene3D" id="1.10.287.70">
    <property type="match status" value="2"/>
</dbReference>
<name>A0AAN8Z321_9MAGN</name>
<dbReference type="CDD" id="cd13686">
    <property type="entry name" value="GluR_Plant"/>
    <property type="match status" value="2"/>
</dbReference>
<keyword evidence="3 12" id="KW-0812">Transmembrane</keyword>
<dbReference type="FunFam" id="3.40.50.2300:FF:000081">
    <property type="entry name" value="Glutamate receptor"/>
    <property type="match status" value="2"/>
</dbReference>
<dbReference type="Gene3D" id="3.40.50.2300">
    <property type="match status" value="4"/>
</dbReference>